<proteinExistence type="predicted"/>
<accession>A0A176VLB8</accession>
<organism evidence="3 4">
    <name type="scientific">Marchantia polymorpha subsp. ruderalis</name>
    <dbReference type="NCBI Taxonomy" id="1480154"/>
    <lineage>
        <taxon>Eukaryota</taxon>
        <taxon>Viridiplantae</taxon>
        <taxon>Streptophyta</taxon>
        <taxon>Embryophyta</taxon>
        <taxon>Marchantiophyta</taxon>
        <taxon>Marchantiopsida</taxon>
        <taxon>Marchantiidae</taxon>
        <taxon>Marchantiales</taxon>
        <taxon>Marchantiaceae</taxon>
        <taxon>Marchantia</taxon>
    </lineage>
</organism>
<protein>
    <recommendedName>
        <fullName evidence="6">Gnk2-homologous domain-containing protein</fullName>
    </recommendedName>
</protein>
<reference evidence="2" key="2">
    <citation type="journal article" date="2019" name="Curr. Biol.">
        <title>Chromatin organization in early land plants reveals an ancestral association between H3K27me3, transposons, and constitutive heterochromatin.</title>
        <authorList>
            <person name="Montgomery S.A."/>
            <person name="Tanizawa Y."/>
            <person name="Galik B."/>
            <person name="Wang N."/>
            <person name="Ito T."/>
            <person name="Mochizuki T."/>
            <person name="Akimcheva S."/>
            <person name="Bowman J."/>
            <person name="Cognat V."/>
            <person name="Drouard L."/>
            <person name="Ekker H."/>
            <person name="Houng S."/>
            <person name="Kohchi T."/>
            <person name="Lin S."/>
            <person name="Liu L.D."/>
            <person name="Nakamura Y."/>
            <person name="Valeeva L.R."/>
            <person name="Shakirov E.V."/>
            <person name="Shippen D.E."/>
            <person name="Wei W."/>
            <person name="Yagura M."/>
            <person name="Yamaoka S."/>
            <person name="Yamato K.T."/>
            <person name="Liu C."/>
            <person name="Berger F."/>
        </authorList>
    </citation>
    <scope>NUCLEOTIDE SEQUENCE [LARGE SCALE GENOMIC DNA]</scope>
    <source>
        <strain evidence="2">Tak-1</strain>
    </source>
</reference>
<evidence type="ECO:0000313" key="2">
    <source>
        <dbReference type="EMBL" id="BBN16010.1"/>
    </source>
</evidence>
<reference evidence="5" key="3">
    <citation type="journal article" date="2020" name="Curr. Biol.">
        <title>Chromatin organization in early land plants reveals an ancestral association between H3K27me3, transposons, and constitutive heterochromatin.</title>
        <authorList>
            <person name="Montgomery S.A."/>
            <person name="Tanizawa Y."/>
            <person name="Galik B."/>
            <person name="Wang N."/>
            <person name="Ito T."/>
            <person name="Mochizuki T."/>
            <person name="Akimcheva S."/>
            <person name="Bowman J.L."/>
            <person name="Cognat V."/>
            <person name="Marechal-Drouard L."/>
            <person name="Ekker H."/>
            <person name="Hong S.F."/>
            <person name="Kohchi T."/>
            <person name="Lin S.S."/>
            <person name="Liu L.D."/>
            <person name="Nakamura Y."/>
            <person name="Valeeva L.R."/>
            <person name="Shakirov E.V."/>
            <person name="Shippen D.E."/>
            <person name="Wei W.L."/>
            <person name="Yagura M."/>
            <person name="Yamaoka S."/>
            <person name="Yamato K.T."/>
            <person name="Liu C."/>
            <person name="Berger F."/>
        </authorList>
    </citation>
    <scope>NUCLEOTIDE SEQUENCE [LARGE SCALE GENOMIC DNA]</scope>
    <source>
        <strain evidence="5">Tak-1</strain>
    </source>
</reference>
<feature type="chain" id="PRO_5042333710" description="Gnk2-homologous domain-containing protein" evidence="1">
    <location>
        <begin position="28"/>
        <end position="145"/>
    </location>
</feature>
<dbReference type="Proteomes" id="UP001162541">
    <property type="component" value="Chromosome 7"/>
</dbReference>
<keyword evidence="4" id="KW-1185">Reference proteome</keyword>
<dbReference type="Proteomes" id="UP000077202">
    <property type="component" value="Unassembled WGS sequence"/>
</dbReference>
<keyword evidence="1" id="KW-0732">Signal</keyword>
<reference evidence="3 4" key="1">
    <citation type="submission" date="2016-03" db="EMBL/GenBank/DDBJ databases">
        <title>Mechanisms controlling the formation of the plant cell surface in tip-growing cells are functionally conserved among land plants.</title>
        <authorList>
            <person name="Honkanen S."/>
            <person name="Jones V.A."/>
            <person name="Morieri G."/>
            <person name="Champion C."/>
            <person name="Hetherington A.J."/>
            <person name="Kelly S."/>
            <person name="Saint-Marcoux D."/>
            <person name="Proust H."/>
            <person name="Prescott H."/>
            <person name="Dolan L."/>
        </authorList>
    </citation>
    <scope>NUCLEOTIDE SEQUENCE [LARGE SCALE GENOMIC DNA]</scope>
    <source>
        <strain evidence="4">cv. Tak-1 and cv. Tak-2</strain>
        <tissue evidence="3">Whole gametophyte</tissue>
    </source>
</reference>
<dbReference type="AlphaFoldDB" id="A0A176VLB8"/>
<feature type="signal peptide" evidence="1">
    <location>
        <begin position="1"/>
        <end position="27"/>
    </location>
</feature>
<dbReference type="EMBL" id="AP019872">
    <property type="protein sequence ID" value="BBN16010.1"/>
    <property type="molecule type" value="Genomic_DNA"/>
</dbReference>
<sequence length="145" mass="16578">MARGVLRLYMLVVIALVSDFLLLLCASEELGSEELVTCYHSGYRMEREQIMQSIDSFCLKYNGAYFYSGRRVHEIYANTISLPPKGRVDIYAEALIGCTWTMDQNNCRRLLLRPSEECNTARDPQNQTQGGYVTDSCLRFTLDPN</sequence>
<dbReference type="EMBL" id="LVLJ01003591">
    <property type="protein sequence ID" value="OAE20735.1"/>
    <property type="molecule type" value="Genomic_DNA"/>
</dbReference>
<evidence type="ECO:0000313" key="3">
    <source>
        <dbReference type="EMBL" id="OAE20735.1"/>
    </source>
</evidence>
<evidence type="ECO:0000256" key="1">
    <source>
        <dbReference type="SAM" id="SignalP"/>
    </source>
</evidence>
<gene>
    <name evidence="3" type="ORF">AXG93_154s2110</name>
    <name evidence="2" type="ORF">Mp_7g02780</name>
</gene>
<name>A0A176VLB8_MARPO</name>
<evidence type="ECO:0000313" key="4">
    <source>
        <dbReference type="Proteomes" id="UP000077202"/>
    </source>
</evidence>
<evidence type="ECO:0000313" key="5">
    <source>
        <dbReference type="Proteomes" id="UP001162541"/>
    </source>
</evidence>
<evidence type="ECO:0008006" key="6">
    <source>
        <dbReference type="Google" id="ProtNLM"/>
    </source>
</evidence>